<proteinExistence type="predicted"/>
<dbReference type="PANTHER" id="PTHR42307:SF2">
    <property type="entry name" value="PUP DEAMIDASE_DEPUPYLASE"/>
    <property type="match status" value="1"/>
</dbReference>
<dbReference type="GO" id="GO:0010498">
    <property type="term" value="P:proteasomal protein catabolic process"/>
    <property type="evidence" value="ECO:0007669"/>
    <property type="project" value="InterPro"/>
</dbReference>
<dbReference type="GO" id="GO:0019941">
    <property type="term" value="P:modification-dependent protein catabolic process"/>
    <property type="evidence" value="ECO:0007669"/>
    <property type="project" value="InterPro"/>
</dbReference>
<protein>
    <submittedName>
        <fullName evidence="1">Uncharacterized protein</fullName>
    </submittedName>
</protein>
<evidence type="ECO:0000313" key="1">
    <source>
        <dbReference type="EMBL" id="KKL15593.1"/>
    </source>
</evidence>
<dbReference type="AlphaFoldDB" id="A0A0F9DUN9"/>
<name>A0A0F9DUN9_9ZZZZ</name>
<feature type="non-terminal residue" evidence="1">
    <location>
        <position position="497"/>
    </location>
</feature>
<comment type="caution">
    <text evidence="1">The sequence shown here is derived from an EMBL/GenBank/DDBJ whole genome shotgun (WGS) entry which is preliminary data.</text>
</comment>
<dbReference type="GO" id="GO:0070490">
    <property type="term" value="P:protein pupylation"/>
    <property type="evidence" value="ECO:0007669"/>
    <property type="project" value="TreeGrafter"/>
</dbReference>
<dbReference type="InterPro" id="IPR004347">
    <property type="entry name" value="Pup_ligase/deamidase"/>
</dbReference>
<reference evidence="1" key="1">
    <citation type="journal article" date="2015" name="Nature">
        <title>Complex archaea that bridge the gap between prokaryotes and eukaryotes.</title>
        <authorList>
            <person name="Spang A."/>
            <person name="Saw J.H."/>
            <person name="Jorgensen S.L."/>
            <person name="Zaremba-Niedzwiedzka K."/>
            <person name="Martijn J."/>
            <person name="Lind A.E."/>
            <person name="van Eijk R."/>
            <person name="Schleper C."/>
            <person name="Guy L."/>
            <person name="Ettema T.J."/>
        </authorList>
    </citation>
    <scope>NUCLEOTIDE SEQUENCE</scope>
</reference>
<feature type="non-terminal residue" evidence="1">
    <location>
        <position position="1"/>
    </location>
</feature>
<dbReference type="GO" id="GO:0005524">
    <property type="term" value="F:ATP binding"/>
    <property type="evidence" value="ECO:0007669"/>
    <property type="project" value="TreeGrafter"/>
</dbReference>
<dbReference type="EMBL" id="LAZR01040007">
    <property type="protein sequence ID" value="KKL15593.1"/>
    <property type="molecule type" value="Genomic_DNA"/>
</dbReference>
<accession>A0A0F9DUN9</accession>
<dbReference type="Pfam" id="PF03136">
    <property type="entry name" value="Pup_ligase"/>
    <property type="match status" value="2"/>
</dbReference>
<gene>
    <name evidence="1" type="ORF">LCGC14_2504040</name>
</gene>
<organism evidence="1">
    <name type="scientific">marine sediment metagenome</name>
    <dbReference type="NCBI Taxonomy" id="412755"/>
    <lineage>
        <taxon>unclassified sequences</taxon>
        <taxon>metagenomes</taxon>
        <taxon>ecological metagenomes</taxon>
    </lineage>
</organism>
<sequence length="497" mass="54048">SLVFANDDARAMMNLAGSELCHLPGLNSDGVFLPSGRLYMDLGSHPEFCTPECLNPWDVVRYALAGDRIMADLAAGASASPQLTDVRVRKGNVDYASRATWGCHESYSHRSGLSAMSGHLIPHLVSRICFTGAGGFNALAPGLEFMLSPRVAHLSSVISGDSTHARGIYHTKNEPLAGDGSYRLHLLCGESLCSHVACWLKVGTTALVVSLIEAGRCPGNGVQLGAPLTAMGMFARDPQCKVQARLLGGGLASAVAIQRHYLELAEANLDADFMPPWADEVCRQWRGVLDLLAGAPESAATTLDWAIKLAMYRNRLGRHQGIEWKDLPHWSIVLAALQDALQNTPHAGKQVGVDFVLASGSPLAPTVTALTGQLRRQGLKWEQFRAFLELRLELFEIDTRFGQLGGGGIFDSLDAAGVLTHRLDGVDDIDHAMTHPPARGRAHLRGNCIRQFAGDNGMISEDDRMETYRQKLDRVLAIMDKWPQIDRQKMIPTEEFA</sequence>
<dbReference type="PANTHER" id="PTHR42307">
    <property type="entry name" value="PUP DEAMIDASE/DEPUPYLASE"/>
    <property type="match status" value="1"/>
</dbReference>